<feature type="chain" id="PRO_5026818301" description="Glycoside-hydrolase family GH114 TIM-barrel domain-containing protein" evidence="1">
    <location>
        <begin position="29"/>
        <end position="277"/>
    </location>
</feature>
<feature type="signal peptide" evidence="1">
    <location>
        <begin position="1"/>
        <end position="28"/>
    </location>
</feature>
<feature type="domain" description="Glycoside-hydrolase family GH114 TIM-barrel" evidence="2">
    <location>
        <begin position="58"/>
        <end position="249"/>
    </location>
</feature>
<reference evidence="3 4" key="1">
    <citation type="submission" date="2019-12" db="EMBL/GenBank/DDBJ databases">
        <title>Paenibacillus sp. nov. sp. isolated from soil.</title>
        <authorList>
            <person name="Kim J."/>
            <person name="Jeong S.E."/>
            <person name="Jung H.S."/>
            <person name="Jeon C.O."/>
        </authorList>
    </citation>
    <scope>NUCLEOTIDE SEQUENCE [LARGE SCALE GENOMIC DNA]</scope>
    <source>
        <strain evidence="3 4">5J-6</strain>
    </source>
</reference>
<dbReference type="EMBL" id="WTUZ01000033">
    <property type="protein sequence ID" value="MZQ85677.1"/>
    <property type="molecule type" value="Genomic_DNA"/>
</dbReference>
<name>A0A6L8V5V3_9BACL</name>
<evidence type="ECO:0000313" key="3">
    <source>
        <dbReference type="EMBL" id="MZQ85677.1"/>
    </source>
</evidence>
<keyword evidence="1" id="KW-0732">Signal</keyword>
<protein>
    <recommendedName>
        <fullName evidence="2">Glycoside-hydrolase family GH114 TIM-barrel domain-containing protein</fullName>
    </recommendedName>
</protein>
<evidence type="ECO:0000313" key="4">
    <source>
        <dbReference type="Proteomes" id="UP000481087"/>
    </source>
</evidence>
<keyword evidence="4" id="KW-1185">Reference proteome</keyword>
<evidence type="ECO:0000256" key="1">
    <source>
        <dbReference type="SAM" id="SignalP"/>
    </source>
</evidence>
<comment type="caution">
    <text evidence="3">The sequence shown here is derived from an EMBL/GenBank/DDBJ whole genome shotgun (WGS) entry which is preliminary data.</text>
</comment>
<dbReference type="SUPFAM" id="SSF51445">
    <property type="entry name" value="(Trans)glycosidases"/>
    <property type="match status" value="1"/>
</dbReference>
<dbReference type="Pfam" id="PF03537">
    <property type="entry name" value="Glyco_hydro_114"/>
    <property type="match status" value="1"/>
</dbReference>
<organism evidence="3 4">
    <name type="scientific">Paenibacillus silvestris</name>
    <dbReference type="NCBI Taxonomy" id="2606219"/>
    <lineage>
        <taxon>Bacteria</taxon>
        <taxon>Bacillati</taxon>
        <taxon>Bacillota</taxon>
        <taxon>Bacilli</taxon>
        <taxon>Bacillales</taxon>
        <taxon>Paenibacillaceae</taxon>
        <taxon>Paenibacillus</taxon>
    </lineage>
</organism>
<dbReference type="Proteomes" id="UP000481087">
    <property type="component" value="Unassembled WGS sequence"/>
</dbReference>
<proteinExistence type="predicted"/>
<dbReference type="RefSeq" id="WP_161410003.1">
    <property type="nucleotide sequence ID" value="NZ_WTUZ01000033.1"/>
</dbReference>
<accession>A0A6L8V5V3</accession>
<dbReference type="PANTHER" id="PTHR35882:SF2">
    <property type="entry name" value="PELA"/>
    <property type="match status" value="1"/>
</dbReference>
<gene>
    <name evidence="3" type="ORF">GQF01_26550</name>
</gene>
<dbReference type="AlphaFoldDB" id="A0A6L8V5V3"/>
<dbReference type="InterPro" id="IPR004352">
    <property type="entry name" value="GH114_TIM-barrel"/>
</dbReference>
<evidence type="ECO:0000259" key="2">
    <source>
        <dbReference type="Pfam" id="PF03537"/>
    </source>
</evidence>
<dbReference type="Gene3D" id="3.20.20.70">
    <property type="entry name" value="Aldolase class I"/>
    <property type="match status" value="1"/>
</dbReference>
<sequence length="277" mass="32328">MKKTWPYTTAIIVSISLLSFLFKQYAQAHGPFQHVKNYSLYYGSSTVQAINKLKTKDLIIIEPQLFTKDQIKDIQSKGTLVIGYLSLMEAPAWNLLRSKDLVPQDYLWQKGERIHFPQWDSYLMDLRQSHYRNLLTAEMQTSIADKGMNGVFLDTVGDIDDYIKDTTTQTQTREAYVTFLHDVRKQFPQLSIIQNRGFETLDYSAAYIDAFLWEDWRANWKKDAWMKANVEKLQKEQKKGLTVFTISLHKESSPGKEARKLKFIHMNAPDGYTEKVY</sequence>
<dbReference type="InterPro" id="IPR013785">
    <property type="entry name" value="Aldolase_TIM"/>
</dbReference>
<dbReference type="PANTHER" id="PTHR35882">
    <property type="entry name" value="PELA"/>
    <property type="match status" value="1"/>
</dbReference>
<dbReference type="InterPro" id="IPR017853">
    <property type="entry name" value="GH"/>
</dbReference>